<organism evidence="2 3">
    <name type="scientific">Candidatus Electronema aureum</name>
    <dbReference type="NCBI Taxonomy" id="2005002"/>
    <lineage>
        <taxon>Bacteria</taxon>
        <taxon>Pseudomonadati</taxon>
        <taxon>Thermodesulfobacteriota</taxon>
        <taxon>Desulfobulbia</taxon>
        <taxon>Desulfobulbales</taxon>
        <taxon>Desulfobulbaceae</taxon>
        <taxon>Candidatus Electronema</taxon>
    </lineage>
</organism>
<evidence type="ECO:0000313" key="2">
    <source>
        <dbReference type="EMBL" id="TAA74894.1"/>
    </source>
</evidence>
<sequence length="316" mass="34595">MKLKVLFQAAVLLALSVCAAQAVTVTNVRRNPFYQPPLTSVSDLRYMMQATQEDIRDGLYQAGYPELYQPLMEQYPQAPVSRVDYLSGQNFVWMLSKEGGYGSVRVVSDMVWGGKSLAAYEFSIYSNGAQYVFSVPLACGNLALKEVITTGGGVVGTGQVGCLSCYGFRFVADVGYLHQSDPADYLMLRAGVEHSLSNRLSFLAMVGGAPHLSGTDGDDAILVDFLLQYDWFRFMFGNQWSQAFVGVGLGGWITSGDDNLEAEDTDVDVIANIGARIYGQPETFNASLFFEARSAVDEFDTLGEYGRFGAGLRCRF</sequence>
<proteinExistence type="predicted"/>
<accession>A0A521G1J2</accession>
<keyword evidence="3" id="KW-1185">Reference proteome</keyword>
<evidence type="ECO:0000313" key="3">
    <source>
        <dbReference type="Proteomes" id="UP000316238"/>
    </source>
</evidence>
<dbReference type="Proteomes" id="UP000316238">
    <property type="component" value="Unassembled WGS sequence"/>
</dbReference>
<feature type="signal peptide" evidence="1">
    <location>
        <begin position="1"/>
        <end position="22"/>
    </location>
</feature>
<reference evidence="2" key="1">
    <citation type="submission" date="2017-07" db="EMBL/GenBank/DDBJ databases">
        <title>The cable genome - Insights into the physiology and evolution of filamentous bacteria capable of sulfide oxidation via long distance electron transfer.</title>
        <authorList>
            <person name="Thorup C."/>
            <person name="Bjerg J.T."/>
            <person name="Schreiber L."/>
            <person name="Nielsen L.P."/>
            <person name="Kjeldsen K.U."/>
            <person name="Boesen T."/>
            <person name="Boggild A."/>
            <person name="Meysman F."/>
            <person name="Geelhoed J."/>
            <person name="Schramm A."/>
        </authorList>
    </citation>
    <scope>NUCLEOTIDE SEQUENCE [LARGE SCALE GENOMIC DNA]</scope>
    <source>
        <strain evidence="2">GS</strain>
    </source>
</reference>
<gene>
    <name evidence="2" type="ORF">CDV28_11529</name>
</gene>
<dbReference type="EMBL" id="NQJD01000015">
    <property type="protein sequence ID" value="TAA74894.1"/>
    <property type="molecule type" value="Genomic_DNA"/>
</dbReference>
<evidence type="ECO:0000256" key="1">
    <source>
        <dbReference type="SAM" id="SignalP"/>
    </source>
</evidence>
<comment type="caution">
    <text evidence="2">The sequence shown here is derived from an EMBL/GenBank/DDBJ whole genome shotgun (WGS) entry which is preliminary data.</text>
</comment>
<protein>
    <submittedName>
        <fullName evidence="2">Uncharacterized protein</fullName>
    </submittedName>
</protein>
<keyword evidence="1" id="KW-0732">Signal</keyword>
<feature type="chain" id="PRO_5022242556" evidence="1">
    <location>
        <begin position="23"/>
        <end position="316"/>
    </location>
</feature>
<name>A0A521G1J2_9BACT</name>
<dbReference type="AlphaFoldDB" id="A0A521G1J2"/>